<feature type="repeat" description="ANK" evidence="3">
    <location>
        <begin position="395"/>
        <end position="427"/>
    </location>
</feature>
<dbReference type="Proteomes" id="UP001610446">
    <property type="component" value="Unassembled WGS sequence"/>
</dbReference>
<dbReference type="PANTHER" id="PTHR24123">
    <property type="entry name" value="ANKYRIN REPEAT-CONTAINING"/>
    <property type="match status" value="1"/>
</dbReference>
<dbReference type="Gene3D" id="1.25.40.20">
    <property type="entry name" value="Ankyrin repeat-containing domain"/>
    <property type="match status" value="4"/>
</dbReference>
<comment type="caution">
    <text evidence="5">The sequence shown here is derived from an EMBL/GenBank/DDBJ whole genome shotgun (WGS) entry which is preliminary data.</text>
</comment>
<dbReference type="Pfam" id="PF12796">
    <property type="entry name" value="Ank_2"/>
    <property type="match status" value="3"/>
</dbReference>
<dbReference type="SMART" id="SM00248">
    <property type="entry name" value="ANK"/>
    <property type="match status" value="13"/>
</dbReference>
<evidence type="ECO:0000256" key="1">
    <source>
        <dbReference type="ARBA" id="ARBA00022737"/>
    </source>
</evidence>
<feature type="domain" description="F-box" evidence="4">
    <location>
        <begin position="4"/>
        <end position="48"/>
    </location>
</feature>
<dbReference type="PRINTS" id="PR01415">
    <property type="entry name" value="ANKYRIN"/>
</dbReference>
<name>A0ABR4JH33_9EURO</name>
<keyword evidence="6" id="KW-1185">Reference proteome</keyword>
<organism evidence="5 6">
    <name type="scientific">Aspergillus pseudoustus</name>
    <dbReference type="NCBI Taxonomy" id="1810923"/>
    <lineage>
        <taxon>Eukaryota</taxon>
        <taxon>Fungi</taxon>
        <taxon>Dikarya</taxon>
        <taxon>Ascomycota</taxon>
        <taxon>Pezizomycotina</taxon>
        <taxon>Eurotiomycetes</taxon>
        <taxon>Eurotiomycetidae</taxon>
        <taxon>Eurotiales</taxon>
        <taxon>Aspergillaceae</taxon>
        <taxon>Aspergillus</taxon>
        <taxon>Aspergillus subgen. Nidulantes</taxon>
    </lineage>
</organism>
<dbReference type="InterPro" id="IPR036770">
    <property type="entry name" value="Ankyrin_rpt-contain_sf"/>
</dbReference>
<reference evidence="5 6" key="1">
    <citation type="submission" date="2024-07" db="EMBL/GenBank/DDBJ databases">
        <title>Section-level genome sequencing and comparative genomics of Aspergillus sections Usti and Cavernicolus.</title>
        <authorList>
            <consortium name="Lawrence Berkeley National Laboratory"/>
            <person name="Nybo J.L."/>
            <person name="Vesth T.C."/>
            <person name="Theobald S."/>
            <person name="Frisvad J.C."/>
            <person name="Larsen T.O."/>
            <person name="Kjaerboelling I."/>
            <person name="Rothschild-Mancinelli K."/>
            <person name="Lyhne E.K."/>
            <person name="Kogle M.E."/>
            <person name="Barry K."/>
            <person name="Clum A."/>
            <person name="Na H."/>
            <person name="Ledsgaard L."/>
            <person name="Lin J."/>
            <person name="Lipzen A."/>
            <person name="Kuo A."/>
            <person name="Riley R."/>
            <person name="Mondo S."/>
            <person name="Labutti K."/>
            <person name="Haridas S."/>
            <person name="Pangalinan J."/>
            <person name="Salamov A.A."/>
            <person name="Simmons B.A."/>
            <person name="Magnuson J.K."/>
            <person name="Chen J."/>
            <person name="Drula E."/>
            <person name="Henrissat B."/>
            <person name="Wiebenga A."/>
            <person name="Lubbers R.J."/>
            <person name="Gomes A.C."/>
            <person name="Makela M.R."/>
            <person name="Stajich J."/>
            <person name="Grigoriev I.V."/>
            <person name="Mortensen U.H."/>
            <person name="De Vries R.P."/>
            <person name="Baker S.E."/>
            <person name="Andersen M.R."/>
        </authorList>
    </citation>
    <scope>NUCLEOTIDE SEQUENCE [LARGE SCALE GENOMIC DNA]</scope>
    <source>
        <strain evidence="5 6">CBS 123904</strain>
    </source>
</reference>
<accession>A0ABR4JH33</accession>
<dbReference type="InterPro" id="IPR002110">
    <property type="entry name" value="Ankyrin_rpt"/>
</dbReference>
<protein>
    <submittedName>
        <fullName evidence="5">Ankyrin repeat-containing domain protein</fullName>
    </submittedName>
</protein>
<dbReference type="PROSITE" id="PS50297">
    <property type="entry name" value="ANK_REP_REGION"/>
    <property type="match status" value="4"/>
</dbReference>
<keyword evidence="1" id="KW-0677">Repeat</keyword>
<feature type="repeat" description="ANK" evidence="3">
    <location>
        <begin position="487"/>
        <end position="519"/>
    </location>
</feature>
<evidence type="ECO:0000256" key="3">
    <source>
        <dbReference type="PROSITE-ProRule" id="PRU00023"/>
    </source>
</evidence>
<dbReference type="PROSITE" id="PS50181">
    <property type="entry name" value="FBOX"/>
    <property type="match status" value="1"/>
</dbReference>
<evidence type="ECO:0000259" key="4">
    <source>
        <dbReference type="PROSITE" id="PS50181"/>
    </source>
</evidence>
<gene>
    <name evidence="5" type="ORF">BJY01DRAFT_237140</name>
</gene>
<feature type="repeat" description="ANK" evidence="3">
    <location>
        <begin position="329"/>
        <end position="361"/>
    </location>
</feature>
<dbReference type="InterPro" id="IPR001810">
    <property type="entry name" value="F-box_dom"/>
</dbReference>
<evidence type="ECO:0000256" key="2">
    <source>
        <dbReference type="ARBA" id="ARBA00023043"/>
    </source>
</evidence>
<dbReference type="EMBL" id="JBFXLU010000134">
    <property type="protein sequence ID" value="KAL2839355.1"/>
    <property type="molecule type" value="Genomic_DNA"/>
</dbReference>
<feature type="repeat" description="ANK" evidence="3">
    <location>
        <begin position="295"/>
        <end position="328"/>
    </location>
</feature>
<dbReference type="Pfam" id="PF00023">
    <property type="entry name" value="Ank"/>
    <property type="match status" value="1"/>
</dbReference>
<dbReference type="PANTHER" id="PTHR24123:SF33">
    <property type="entry name" value="PROTEIN HOS4"/>
    <property type="match status" value="1"/>
</dbReference>
<keyword evidence="2 3" id="KW-0040">ANK repeat</keyword>
<dbReference type="SUPFAM" id="SSF48403">
    <property type="entry name" value="Ankyrin repeat"/>
    <property type="match status" value="2"/>
</dbReference>
<proteinExistence type="predicted"/>
<evidence type="ECO:0000313" key="6">
    <source>
        <dbReference type="Proteomes" id="UP001610446"/>
    </source>
</evidence>
<sequence>MLPPRSLVRLPAEILLSIAEPLHLRELNALIQTCRHLSNVFSARFYRLAVSFTFTEQYRLKSPLTWVAEHGRLSGVRKLLEARADVNKLVEGFSALHYAVASGHTDVTRLLLDGGANPLQPGRDEDVPLITAARHGHVDVLRLVLEVTGTKTTPRQLEYKRALCRAVYFGHLPVVKFMLENAGLNPKSNADRSGDKAWFDLARDEALIYEAARAGNCDMIQLLLDYGATVPPVHRRSNHPLIVAAQNNHMQAVQLFVKVGAESRPETTRSDSTGHSVTVRLFQKYGADINEPTADGRTPLQIALEEFSPPDVIHTLLESGANPDQKGSGGLSALHTLIRLKRHDLLETLLAAGASLSTADDKGNTPLLMAVSVSNNRAAGLFLRFKAETSAKDNLGRTALHIAAGHGSTNLLGMLLSAGADVTATDNHGRIPLHYAALSGNPATFRMILNKHEKDESDYLVRSRSGRTVLKMAMLIERGVEVAHGQEGYTSLHAAVANKHIEVAELLLAHGADPLLLDYYGRTPLDLASTDGETLNRLLSSCDVTYMPTDEHVQIAKLKKSVVRFALSILGGEIGDYYKLAKCLVYLADGDAARTVFTRAARCGANEEDLRYPMACNVCRKRLKDNGRSEVIVLVCRNCHDLDLCNWGDGTPFVGFSSNAGFTVSTSSARTPAEIRAWEDQLHRLIATYS</sequence>
<dbReference type="PROSITE" id="PS50088">
    <property type="entry name" value="ANK_REPEAT"/>
    <property type="match status" value="5"/>
</dbReference>
<evidence type="ECO:0000313" key="5">
    <source>
        <dbReference type="EMBL" id="KAL2839355.1"/>
    </source>
</evidence>
<dbReference type="InterPro" id="IPR051165">
    <property type="entry name" value="Multifunctional_ANK_Repeat"/>
</dbReference>
<feature type="repeat" description="ANK" evidence="3">
    <location>
        <begin position="91"/>
        <end position="117"/>
    </location>
</feature>